<evidence type="ECO:0000256" key="3">
    <source>
        <dbReference type="ARBA" id="ARBA00022452"/>
    </source>
</evidence>
<keyword evidence="18" id="KW-0675">Receptor</keyword>
<evidence type="ECO:0000256" key="6">
    <source>
        <dbReference type="ARBA" id="ARBA00022729"/>
    </source>
</evidence>
<evidence type="ECO:0000256" key="7">
    <source>
        <dbReference type="ARBA" id="ARBA00023004"/>
    </source>
</evidence>
<dbReference type="SUPFAM" id="SSF56935">
    <property type="entry name" value="Porins"/>
    <property type="match status" value="1"/>
</dbReference>
<dbReference type="InterPro" id="IPR036942">
    <property type="entry name" value="Beta-barrel_TonB_sf"/>
</dbReference>
<evidence type="ECO:0000256" key="12">
    <source>
        <dbReference type="PROSITE-ProRule" id="PRU01360"/>
    </source>
</evidence>
<feature type="domain" description="TonB-dependent receptor-like beta-barrel" evidence="16">
    <location>
        <begin position="285"/>
        <end position="750"/>
    </location>
</feature>
<dbReference type="PROSITE" id="PS01156">
    <property type="entry name" value="TONB_DEPENDENT_REC_2"/>
    <property type="match status" value="1"/>
</dbReference>
<dbReference type="InterPro" id="IPR000531">
    <property type="entry name" value="Beta-barrel_TonB"/>
</dbReference>
<protein>
    <submittedName>
        <fullName evidence="18">TonB-dependent receptor</fullName>
    </submittedName>
</protein>
<evidence type="ECO:0000256" key="9">
    <source>
        <dbReference type="ARBA" id="ARBA00023077"/>
    </source>
</evidence>
<dbReference type="InterPro" id="IPR010917">
    <property type="entry name" value="TonB_rcpt_CS"/>
</dbReference>
<keyword evidence="7" id="KW-0408">Iron</keyword>
<gene>
    <name evidence="18" type="ORF">JYP50_08875</name>
</gene>
<comment type="subcellular location">
    <subcellularLocation>
        <location evidence="1 12">Cell outer membrane</location>
        <topology evidence="1 12">Multi-pass membrane protein</topology>
    </subcellularLocation>
</comment>
<evidence type="ECO:0000256" key="14">
    <source>
        <dbReference type="RuleBase" id="RU003357"/>
    </source>
</evidence>
<feature type="signal peptide" evidence="15">
    <location>
        <begin position="1"/>
        <end position="24"/>
    </location>
</feature>
<evidence type="ECO:0000256" key="13">
    <source>
        <dbReference type="PROSITE-ProRule" id="PRU10144"/>
    </source>
</evidence>
<evidence type="ECO:0000256" key="8">
    <source>
        <dbReference type="ARBA" id="ARBA00023065"/>
    </source>
</evidence>
<dbReference type="InterPro" id="IPR012910">
    <property type="entry name" value="Plug_dom"/>
</dbReference>
<dbReference type="GO" id="GO:0009279">
    <property type="term" value="C:cell outer membrane"/>
    <property type="evidence" value="ECO:0007669"/>
    <property type="project" value="UniProtKB-SubCell"/>
</dbReference>
<keyword evidence="11 12" id="KW-0998">Cell outer membrane</keyword>
<keyword evidence="5 12" id="KW-0812">Transmembrane</keyword>
<evidence type="ECO:0000259" key="16">
    <source>
        <dbReference type="Pfam" id="PF00593"/>
    </source>
</evidence>
<dbReference type="Pfam" id="PF00593">
    <property type="entry name" value="TonB_dep_Rec_b-barrel"/>
    <property type="match status" value="1"/>
</dbReference>
<organism evidence="18 19">
    <name type="scientific">Parahaliea mediterranea</name>
    <dbReference type="NCBI Taxonomy" id="651086"/>
    <lineage>
        <taxon>Bacteria</taxon>
        <taxon>Pseudomonadati</taxon>
        <taxon>Pseudomonadota</taxon>
        <taxon>Gammaproteobacteria</taxon>
        <taxon>Cellvibrionales</taxon>
        <taxon>Halieaceae</taxon>
        <taxon>Parahaliea</taxon>
    </lineage>
</organism>
<evidence type="ECO:0000313" key="19">
    <source>
        <dbReference type="Proteomes" id="UP000664303"/>
    </source>
</evidence>
<feature type="chain" id="PRO_5037921343" evidence="15">
    <location>
        <begin position="25"/>
        <end position="784"/>
    </location>
</feature>
<evidence type="ECO:0000256" key="15">
    <source>
        <dbReference type="SAM" id="SignalP"/>
    </source>
</evidence>
<comment type="similarity">
    <text evidence="12 14">Belongs to the TonB-dependent receptor family.</text>
</comment>
<evidence type="ECO:0000256" key="2">
    <source>
        <dbReference type="ARBA" id="ARBA00022448"/>
    </source>
</evidence>
<feature type="domain" description="TonB-dependent receptor plug" evidence="17">
    <location>
        <begin position="43"/>
        <end position="150"/>
    </location>
</feature>
<keyword evidence="6 15" id="KW-0732">Signal</keyword>
<keyword evidence="2 12" id="KW-0813">Transport</keyword>
<dbReference type="GO" id="GO:0006826">
    <property type="term" value="P:iron ion transport"/>
    <property type="evidence" value="ECO:0007669"/>
    <property type="project" value="UniProtKB-KW"/>
</dbReference>
<dbReference type="PANTHER" id="PTHR32552">
    <property type="entry name" value="FERRICHROME IRON RECEPTOR-RELATED"/>
    <property type="match status" value="1"/>
</dbReference>
<dbReference type="PANTHER" id="PTHR32552:SF81">
    <property type="entry name" value="TONB-DEPENDENT OUTER MEMBRANE RECEPTOR"/>
    <property type="match status" value="1"/>
</dbReference>
<evidence type="ECO:0000259" key="17">
    <source>
        <dbReference type="Pfam" id="PF07715"/>
    </source>
</evidence>
<evidence type="ECO:0000256" key="4">
    <source>
        <dbReference type="ARBA" id="ARBA00022496"/>
    </source>
</evidence>
<dbReference type="InterPro" id="IPR039426">
    <property type="entry name" value="TonB-dep_rcpt-like"/>
</dbReference>
<keyword evidence="9 14" id="KW-0798">TonB box</keyword>
<evidence type="ECO:0000256" key="5">
    <source>
        <dbReference type="ARBA" id="ARBA00022692"/>
    </source>
</evidence>
<dbReference type="AlphaFoldDB" id="A0A939DEG5"/>
<dbReference type="RefSeq" id="WP_206560154.1">
    <property type="nucleotide sequence ID" value="NZ_JAFKCZ010000006.1"/>
</dbReference>
<dbReference type="EMBL" id="JAFKCZ010000006">
    <property type="protein sequence ID" value="MBN7796701.1"/>
    <property type="molecule type" value="Genomic_DNA"/>
</dbReference>
<proteinExistence type="inferred from homology"/>
<evidence type="ECO:0000313" key="18">
    <source>
        <dbReference type="EMBL" id="MBN7796701.1"/>
    </source>
</evidence>
<accession>A0A939DEG5</accession>
<keyword evidence="4" id="KW-0410">Iron transport</keyword>
<evidence type="ECO:0000256" key="10">
    <source>
        <dbReference type="ARBA" id="ARBA00023136"/>
    </source>
</evidence>
<dbReference type="Gene3D" id="2.40.170.20">
    <property type="entry name" value="TonB-dependent receptor, beta-barrel domain"/>
    <property type="match status" value="1"/>
</dbReference>
<comment type="caution">
    <text evidence="18">The sequence shown here is derived from an EMBL/GenBank/DDBJ whole genome shotgun (WGS) entry which is preliminary data.</text>
</comment>
<dbReference type="PROSITE" id="PS52016">
    <property type="entry name" value="TONB_DEPENDENT_REC_3"/>
    <property type="match status" value="1"/>
</dbReference>
<keyword evidence="10 12" id="KW-0472">Membrane</keyword>
<dbReference type="Pfam" id="PF07715">
    <property type="entry name" value="Plug"/>
    <property type="match status" value="1"/>
</dbReference>
<keyword evidence="3 12" id="KW-1134">Transmembrane beta strand</keyword>
<name>A0A939DEG5_9GAMM</name>
<evidence type="ECO:0000256" key="11">
    <source>
        <dbReference type="ARBA" id="ARBA00023237"/>
    </source>
</evidence>
<keyword evidence="19" id="KW-1185">Reference proteome</keyword>
<dbReference type="Proteomes" id="UP000664303">
    <property type="component" value="Unassembled WGS sequence"/>
</dbReference>
<evidence type="ECO:0000256" key="1">
    <source>
        <dbReference type="ARBA" id="ARBA00004571"/>
    </source>
</evidence>
<keyword evidence="8" id="KW-0406">Ion transport</keyword>
<feature type="short sequence motif" description="TonB C-terminal box" evidence="13">
    <location>
        <begin position="767"/>
        <end position="784"/>
    </location>
</feature>
<sequence length="784" mass="85801">MKYTHRKRATLAAAIIATIGVTDAAQAQLEEVVVTARKRSESLQEVPMAVSAFTAGQLADAQVDNILDLQRMTPNITLTDTGGLIAGAVSVFMRGIGNDPGFPQGVGIYVDDVYLNRTSGALLEVYDVERIEILKGPQGNLYGRNTIGGAIKYVSREPSDVFSGSAELKTGRFGLFQAKGDVSGPIIDNTLYGSFGGLVKTRDGIQTNAHDGEEFWGADVQAYRGSLVWQAADNLRIKLAGDYSDDQSDPRVPNRVAVNSEILAGIDFVTGGANQFLGPGLGVLDAPNDASLPFDIDTVNTEYSDGFDEFEVVTQTVALTVDWEMSDNWTLKSITAQRDIDNTQPFDFDGSDQVFIYSMRPREASDFSQELQFNYSGDRVEAVMGLYYLDAEEDIANFTYQGPRLRAVQVHSKNTYRDHQALESKSVYGSVDWDFADSWQLSLGGRYTEDAKDEFQRADVTQGFYALAGLKGFPPGAVVAIAPGQEAAAEQSPLFAYWASSNSEYLELNYAENTDASDSWSEFSPSAKLTWFAGDELMFYAGYSSGFKSGGFQRNSGVTTAFDPEVVDNYNLGIKSTWLDGSLRLNAEAFFNDYSDKQLTTITLDPVTGDLEERVGNVGALETSGVELELNWLPPVEGLVVSMNAGYLDTSMKSYESGGEDIADTTAVGFSPRWTVQGRISYDFAVADMGHLLLGTDVSYRSESYTNSPVDLTDPYAVQQVQEEHAIWNAMAAFTTLDQRWRIALEGRNLDDTRVLTNSYVVGPFITGAYNMPRTWAVSVGFEF</sequence>
<reference evidence="18" key="1">
    <citation type="submission" date="2021-02" db="EMBL/GenBank/DDBJ databases">
        <title>PHA producing bacteria isolated from coastal sediment in Guangdong, Shenzhen.</title>
        <authorList>
            <person name="Zheng W."/>
            <person name="Yu S."/>
            <person name="Huang Y."/>
        </authorList>
    </citation>
    <scope>NUCLEOTIDE SEQUENCE</scope>
    <source>
        <strain evidence="18">TN14-10</strain>
    </source>
</reference>